<accession>A0A5C6AVH1</accession>
<dbReference type="CDD" id="cd11537">
    <property type="entry name" value="NTP-PPase_RS21-C6_like"/>
    <property type="match status" value="1"/>
</dbReference>
<gene>
    <name evidence="1" type="ORF">Pla52n_31730</name>
</gene>
<dbReference type="GO" id="GO:0047429">
    <property type="term" value="F:nucleoside triphosphate diphosphatase activity"/>
    <property type="evidence" value="ECO:0007669"/>
    <property type="project" value="InterPro"/>
</dbReference>
<keyword evidence="2" id="KW-1185">Reference proteome</keyword>
<comment type="caution">
    <text evidence="1">The sequence shown here is derived from an EMBL/GenBank/DDBJ whole genome shotgun (WGS) entry which is preliminary data.</text>
</comment>
<name>A0A5C6AVH1_9BACT</name>
<dbReference type="SUPFAM" id="SSF101386">
    <property type="entry name" value="all-alpha NTP pyrophosphatases"/>
    <property type="match status" value="1"/>
</dbReference>
<protein>
    <recommendedName>
        <fullName evidence="3">MazG nucleotide pyrophosphohydrolase domain protein</fullName>
    </recommendedName>
</protein>
<dbReference type="GO" id="GO:0009143">
    <property type="term" value="P:nucleoside triphosphate catabolic process"/>
    <property type="evidence" value="ECO:0007669"/>
    <property type="project" value="InterPro"/>
</dbReference>
<organism evidence="1 2">
    <name type="scientific">Stieleria varia</name>
    <dbReference type="NCBI Taxonomy" id="2528005"/>
    <lineage>
        <taxon>Bacteria</taxon>
        <taxon>Pseudomonadati</taxon>
        <taxon>Planctomycetota</taxon>
        <taxon>Planctomycetia</taxon>
        <taxon>Pirellulales</taxon>
        <taxon>Pirellulaceae</taxon>
        <taxon>Stieleria</taxon>
    </lineage>
</organism>
<dbReference type="AlphaFoldDB" id="A0A5C6AVH1"/>
<proteinExistence type="predicted"/>
<dbReference type="PIRSF" id="PIRSF029826">
    <property type="entry name" value="UCP029826_pph"/>
    <property type="match status" value="1"/>
</dbReference>
<evidence type="ECO:0008006" key="3">
    <source>
        <dbReference type="Google" id="ProtNLM"/>
    </source>
</evidence>
<dbReference type="RefSeq" id="WP_146520507.1">
    <property type="nucleotide sequence ID" value="NZ_CP151726.1"/>
</dbReference>
<dbReference type="InterPro" id="IPR052555">
    <property type="entry name" value="dCTP_Pyrophosphatase"/>
</dbReference>
<dbReference type="PANTHER" id="PTHR46523">
    <property type="entry name" value="DCTP PYROPHOSPHATASE 1"/>
    <property type="match status" value="1"/>
</dbReference>
<dbReference type="Pfam" id="PF12643">
    <property type="entry name" value="MazG-like"/>
    <property type="match status" value="1"/>
</dbReference>
<dbReference type="EMBL" id="SJPN01000004">
    <property type="protein sequence ID" value="TWU02124.1"/>
    <property type="molecule type" value="Genomic_DNA"/>
</dbReference>
<evidence type="ECO:0000313" key="1">
    <source>
        <dbReference type="EMBL" id="TWU02124.1"/>
    </source>
</evidence>
<sequence length="121" mass="13788">MGEIQSTDGGSSDRETTVSQLRDVVQQFVDERNWRSFHNPKNLAMSLAIETAELMEHFQWLSLEQSDELLDDPQRMAAVGEELADCLSYVLALANTMQIDLSTTLRRKMVLNRKKYPVDPA</sequence>
<dbReference type="Proteomes" id="UP000320176">
    <property type="component" value="Unassembled WGS sequence"/>
</dbReference>
<dbReference type="PANTHER" id="PTHR46523:SF1">
    <property type="entry name" value="DCTP PYROPHOSPHATASE 1"/>
    <property type="match status" value="1"/>
</dbReference>
<dbReference type="InterPro" id="IPR025984">
    <property type="entry name" value="DCTPP"/>
</dbReference>
<dbReference type="Gene3D" id="1.10.287.1080">
    <property type="entry name" value="MazG-like"/>
    <property type="match status" value="1"/>
</dbReference>
<evidence type="ECO:0000313" key="2">
    <source>
        <dbReference type="Proteomes" id="UP000320176"/>
    </source>
</evidence>
<reference evidence="1 2" key="1">
    <citation type="submission" date="2019-02" db="EMBL/GenBank/DDBJ databases">
        <title>Deep-cultivation of Planctomycetes and their phenomic and genomic characterization uncovers novel biology.</title>
        <authorList>
            <person name="Wiegand S."/>
            <person name="Jogler M."/>
            <person name="Boedeker C."/>
            <person name="Pinto D."/>
            <person name="Vollmers J."/>
            <person name="Rivas-Marin E."/>
            <person name="Kohn T."/>
            <person name="Peeters S.H."/>
            <person name="Heuer A."/>
            <person name="Rast P."/>
            <person name="Oberbeckmann S."/>
            <person name="Bunk B."/>
            <person name="Jeske O."/>
            <person name="Meyerdierks A."/>
            <person name="Storesund J.E."/>
            <person name="Kallscheuer N."/>
            <person name="Luecker S."/>
            <person name="Lage O.M."/>
            <person name="Pohl T."/>
            <person name="Merkel B.J."/>
            <person name="Hornburger P."/>
            <person name="Mueller R.-W."/>
            <person name="Bruemmer F."/>
            <person name="Labrenz M."/>
            <person name="Spormann A.M."/>
            <person name="Op Den Camp H."/>
            <person name="Overmann J."/>
            <person name="Amann R."/>
            <person name="Jetten M.S.M."/>
            <person name="Mascher T."/>
            <person name="Medema M.H."/>
            <person name="Devos D.P."/>
            <person name="Kaster A.-K."/>
            <person name="Ovreas L."/>
            <person name="Rohde M."/>
            <person name="Galperin M.Y."/>
            <person name="Jogler C."/>
        </authorList>
    </citation>
    <scope>NUCLEOTIDE SEQUENCE [LARGE SCALE GENOMIC DNA]</scope>
    <source>
        <strain evidence="1 2">Pla52n</strain>
    </source>
</reference>
<dbReference type="OrthoDB" id="9791898at2"/>